<dbReference type="NCBIfam" id="TIGR00619">
    <property type="entry name" value="sbcd"/>
    <property type="match status" value="1"/>
</dbReference>
<dbReference type="InterPro" id="IPR050535">
    <property type="entry name" value="DNA_Repair-Maintenance_Comp"/>
</dbReference>
<dbReference type="STRING" id="375175.AYR53_08270"/>
<keyword evidence="7" id="KW-0233">DNA recombination</keyword>
<keyword evidence="6 7" id="KW-0269">Exonuclease</keyword>
<evidence type="ECO:0000256" key="3">
    <source>
        <dbReference type="ARBA" id="ARBA00013365"/>
    </source>
</evidence>
<evidence type="ECO:0000256" key="4">
    <source>
        <dbReference type="ARBA" id="ARBA00022722"/>
    </source>
</evidence>
<comment type="function">
    <text evidence="7">SbcCD cleaves DNA hairpin structures. These structures can inhibit DNA replication and are intermediates in certain DNA recombination reactions. The complex acts as a 3'-&gt;5' double strand exonuclease that can open hairpins. It also has a 5' single-strand endonuclease activity.</text>
</comment>
<name>A0A192H3A7_9LACO</name>
<dbReference type="InterPro" id="IPR004843">
    <property type="entry name" value="Calcineurin-like_PHP"/>
</dbReference>
<dbReference type="Proteomes" id="UP000078582">
    <property type="component" value="Chromosome"/>
</dbReference>
<dbReference type="Pfam" id="PF00149">
    <property type="entry name" value="Metallophos"/>
    <property type="match status" value="1"/>
</dbReference>
<dbReference type="GO" id="GO:0004519">
    <property type="term" value="F:endonuclease activity"/>
    <property type="evidence" value="ECO:0007669"/>
    <property type="project" value="UniProtKB-KW"/>
</dbReference>
<evidence type="ECO:0000259" key="8">
    <source>
        <dbReference type="Pfam" id="PF00149"/>
    </source>
</evidence>
<dbReference type="InterPro" id="IPR004593">
    <property type="entry name" value="SbcD"/>
</dbReference>
<keyword evidence="11" id="KW-1185">Reference proteome</keyword>
<reference evidence="10 11" key="1">
    <citation type="submission" date="2016-03" db="EMBL/GenBank/DDBJ databases">
        <title>Pediococcus and Lactobacillus from brewery environment - whole genome sequencing and assembly.</title>
        <authorList>
            <person name="Behr J."/>
            <person name="Geissler A.J."/>
            <person name="Vogel R.F."/>
        </authorList>
    </citation>
    <scope>NUCLEOTIDE SEQUENCE [LARGE SCALE GENOMIC DNA]</scope>
    <source>
        <strain evidence="10 11">TMW 1.1989</strain>
    </source>
</reference>
<dbReference type="PANTHER" id="PTHR30337">
    <property type="entry name" value="COMPONENT OF ATP-DEPENDENT DSDNA EXONUCLEASE"/>
    <property type="match status" value="1"/>
</dbReference>
<feature type="domain" description="Calcineurin-like phosphoesterase" evidence="8">
    <location>
        <begin position="1"/>
        <end position="213"/>
    </location>
</feature>
<dbReference type="Gene3D" id="3.60.21.10">
    <property type="match status" value="1"/>
</dbReference>
<evidence type="ECO:0000256" key="2">
    <source>
        <dbReference type="ARBA" id="ARBA00011322"/>
    </source>
</evidence>
<dbReference type="InterPro" id="IPR026843">
    <property type="entry name" value="SbcD_C"/>
</dbReference>
<dbReference type="GO" id="GO:0006310">
    <property type="term" value="P:DNA recombination"/>
    <property type="evidence" value="ECO:0007669"/>
    <property type="project" value="UniProtKB-KW"/>
</dbReference>
<evidence type="ECO:0000313" key="10">
    <source>
        <dbReference type="EMBL" id="ANK62743.1"/>
    </source>
</evidence>
<keyword evidence="7" id="KW-0235">DNA replication</keyword>
<dbReference type="InterPro" id="IPR041796">
    <property type="entry name" value="Mre11_N"/>
</dbReference>
<evidence type="ECO:0000256" key="5">
    <source>
        <dbReference type="ARBA" id="ARBA00022801"/>
    </source>
</evidence>
<dbReference type="RefSeq" id="WP_068223733.1">
    <property type="nucleotide sequence ID" value="NZ_CP014623.1"/>
</dbReference>
<feature type="domain" description="Nuclease SbcCD subunit D C-terminal" evidence="9">
    <location>
        <begin position="260"/>
        <end position="347"/>
    </location>
</feature>
<dbReference type="OrthoDB" id="9773856at2"/>
<sequence length="374" mass="42536">MRFLHTADWHIGKKLAGYDLLAEQQFAYEQIVQLAKEEHVDAIVIAGDLYDRAQPSELAVKTLNEMLQRLNLTEKLPVLAISGNHDSATRLATGSPWYTATQFYLRTTLAAAFKPIEIGNTQFFLLPYFEPFAARQYFEEDDIHQISTAMKFVVAKMRSEFLPNKKHVLVAHFFAAGSSTTDSETKITVGGLDAVPLTLLTDFDYVALGHLHSKDALHAEKIRYSGSPVKFSISEADQEKGVWIVDTESNQVDFHPLKPLHDVRTLKASFAELSDSTFYKTQQRDDFLAIQLTDQKIIPNVMQELRKIYPRIVSLTRTTGPVVKPQMRRQIRKLDPLTLLANYFTDVTGEQLTEQQQQWATKMLKASQEQKEDN</sequence>
<dbReference type="GO" id="GO:0008408">
    <property type="term" value="F:3'-5' exonuclease activity"/>
    <property type="evidence" value="ECO:0007669"/>
    <property type="project" value="InterPro"/>
</dbReference>
<keyword evidence="7" id="KW-0255">Endonuclease</keyword>
<comment type="subunit">
    <text evidence="2 7">Heterodimer of SbcC and SbcD.</text>
</comment>
<dbReference type="KEGG" id="lbt:AYR52_03155"/>
<proteinExistence type="inferred from homology"/>
<dbReference type="CDD" id="cd00840">
    <property type="entry name" value="MPP_Mre11_N"/>
    <property type="match status" value="1"/>
</dbReference>
<dbReference type="PANTHER" id="PTHR30337:SF0">
    <property type="entry name" value="NUCLEASE SBCCD SUBUNIT D"/>
    <property type="match status" value="1"/>
</dbReference>
<protein>
    <recommendedName>
        <fullName evidence="3 7">Nuclease SbcCD subunit D</fullName>
    </recommendedName>
</protein>
<evidence type="ECO:0000256" key="1">
    <source>
        <dbReference type="ARBA" id="ARBA00010555"/>
    </source>
</evidence>
<evidence type="ECO:0000313" key="11">
    <source>
        <dbReference type="Proteomes" id="UP000078582"/>
    </source>
</evidence>
<organism evidence="10 11">
    <name type="scientific">Loigolactobacillus backii</name>
    <dbReference type="NCBI Taxonomy" id="375175"/>
    <lineage>
        <taxon>Bacteria</taxon>
        <taxon>Bacillati</taxon>
        <taxon>Bacillota</taxon>
        <taxon>Bacilli</taxon>
        <taxon>Lactobacillales</taxon>
        <taxon>Lactobacillaceae</taxon>
        <taxon>Loigolactobacillus</taxon>
    </lineage>
</organism>
<comment type="similarity">
    <text evidence="1 7">Belongs to the SbcD family.</text>
</comment>
<dbReference type="InterPro" id="IPR029052">
    <property type="entry name" value="Metallo-depent_PP-like"/>
</dbReference>
<keyword evidence="5 7" id="KW-0378">Hydrolase</keyword>
<dbReference type="AlphaFoldDB" id="A0A192H3A7"/>
<keyword evidence="4 7" id="KW-0540">Nuclease</keyword>
<evidence type="ECO:0000259" key="9">
    <source>
        <dbReference type="Pfam" id="PF12320"/>
    </source>
</evidence>
<accession>A0A192H3A7</accession>
<dbReference type="GeneID" id="42982249"/>
<dbReference type="EMBL" id="CP014873">
    <property type="protein sequence ID" value="ANK62743.1"/>
    <property type="molecule type" value="Genomic_DNA"/>
</dbReference>
<evidence type="ECO:0000256" key="6">
    <source>
        <dbReference type="ARBA" id="ARBA00022839"/>
    </source>
</evidence>
<evidence type="ECO:0000256" key="7">
    <source>
        <dbReference type="RuleBase" id="RU363069"/>
    </source>
</evidence>
<dbReference type="SUPFAM" id="SSF56300">
    <property type="entry name" value="Metallo-dependent phosphatases"/>
    <property type="match status" value="1"/>
</dbReference>
<gene>
    <name evidence="7" type="primary">sbcD</name>
    <name evidence="10" type="ORF">AYR53_08270</name>
</gene>
<dbReference type="GO" id="GO:0006260">
    <property type="term" value="P:DNA replication"/>
    <property type="evidence" value="ECO:0007669"/>
    <property type="project" value="UniProtKB-KW"/>
</dbReference>
<dbReference type="Pfam" id="PF12320">
    <property type="entry name" value="SbcD_C"/>
    <property type="match status" value="1"/>
</dbReference>